<sequence>MTVNRLWKLKKYRDNRRINFELQNLKSFIEIKEQKLMTLCIQQKLLGADHEIKDHASLQIAAVNLAWLEGVEKNINVLQEELIGLNLSKVDKEKSLHLLEHVIDEIDKLIDREDKVVCRNDLKVKDKQVQSWLCESLARRLYD</sequence>
<dbReference type="RefSeq" id="WP_143562717.1">
    <property type="nucleotide sequence ID" value="NZ_BMPL01000001.1"/>
</dbReference>
<comment type="caution">
    <text evidence="1">The sequence shown here is derived from an EMBL/GenBank/DDBJ whole genome shotgun (WGS) entry which is preliminary data.</text>
</comment>
<proteinExistence type="predicted"/>
<reference evidence="2" key="1">
    <citation type="submission" date="2019-07" db="EMBL/GenBank/DDBJ databases">
        <title>Shewanella sp. YLB-08 draft genomic sequence.</title>
        <authorList>
            <person name="Yu L."/>
        </authorList>
    </citation>
    <scope>NUCLEOTIDE SEQUENCE [LARGE SCALE GENOMIC DNA]</scope>
    <source>
        <strain evidence="2">JCM 20706</strain>
    </source>
</reference>
<evidence type="ECO:0000313" key="1">
    <source>
        <dbReference type="EMBL" id="TRY16271.1"/>
    </source>
</evidence>
<accession>A0A553JUZ5</accession>
<protein>
    <submittedName>
        <fullName evidence="1">Uncharacterized protein</fullName>
    </submittedName>
</protein>
<dbReference type="AlphaFoldDB" id="A0A553JUZ5"/>
<dbReference type="EMBL" id="VKGK01000001">
    <property type="protein sequence ID" value="TRY16271.1"/>
    <property type="molecule type" value="Genomic_DNA"/>
</dbReference>
<evidence type="ECO:0000313" key="2">
    <source>
        <dbReference type="Proteomes" id="UP000318126"/>
    </source>
</evidence>
<keyword evidence="2" id="KW-1185">Reference proteome</keyword>
<dbReference type="OrthoDB" id="9898564at2"/>
<gene>
    <name evidence="1" type="ORF">FN961_01185</name>
</gene>
<name>A0A553JUZ5_SHEHA</name>
<organism evidence="1 2">
    <name type="scientific">Shewanella hanedai</name>
    <name type="common">Alteromonas hanedai</name>
    <dbReference type="NCBI Taxonomy" id="25"/>
    <lineage>
        <taxon>Bacteria</taxon>
        <taxon>Pseudomonadati</taxon>
        <taxon>Pseudomonadota</taxon>
        <taxon>Gammaproteobacteria</taxon>
        <taxon>Alteromonadales</taxon>
        <taxon>Shewanellaceae</taxon>
        <taxon>Shewanella</taxon>
    </lineage>
</organism>
<dbReference type="Proteomes" id="UP000318126">
    <property type="component" value="Unassembled WGS sequence"/>
</dbReference>